<evidence type="ECO:0000313" key="2">
    <source>
        <dbReference type="Proteomes" id="UP000604737"/>
    </source>
</evidence>
<protein>
    <submittedName>
        <fullName evidence="1">Uncharacterized protein</fullName>
    </submittedName>
</protein>
<organism evidence="1 2">
    <name type="scientific">Jeongeupia chitinilytica</name>
    <dbReference type="NCBI Taxonomy" id="1041641"/>
    <lineage>
        <taxon>Bacteria</taxon>
        <taxon>Pseudomonadati</taxon>
        <taxon>Pseudomonadota</taxon>
        <taxon>Betaproteobacteria</taxon>
        <taxon>Neisseriales</taxon>
        <taxon>Chitinibacteraceae</taxon>
        <taxon>Jeongeupia</taxon>
    </lineage>
</organism>
<accession>A0ABQ3GX95</accession>
<name>A0ABQ3GX95_9NEIS</name>
<reference evidence="2" key="1">
    <citation type="journal article" date="2019" name="Int. J. Syst. Evol. Microbiol.">
        <title>The Global Catalogue of Microorganisms (GCM) 10K type strain sequencing project: providing services to taxonomists for standard genome sequencing and annotation.</title>
        <authorList>
            <consortium name="The Broad Institute Genomics Platform"/>
            <consortium name="The Broad Institute Genome Sequencing Center for Infectious Disease"/>
            <person name="Wu L."/>
            <person name="Ma J."/>
        </authorList>
    </citation>
    <scope>NUCLEOTIDE SEQUENCE [LARGE SCALE GENOMIC DNA]</scope>
    <source>
        <strain evidence="2">KCTC 23701</strain>
    </source>
</reference>
<gene>
    <name evidence="1" type="ORF">GCM10007350_07470</name>
</gene>
<comment type="caution">
    <text evidence="1">The sequence shown here is derived from an EMBL/GenBank/DDBJ whole genome shotgun (WGS) entry which is preliminary data.</text>
</comment>
<dbReference type="EMBL" id="BMYO01000002">
    <property type="protein sequence ID" value="GHD58098.1"/>
    <property type="molecule type" value="Genomic_DNA"/>
</dbReference>
<evidence type="ECO:0000313" key="1">
    <source>
        <dbReference type="EMBL" id="GHD58098.1"/>
    </source>
</evidence>
<dbReference type="RefSeq" id="WP_189458823.1">
    <property type="nucleotide sequence ID" value="NZ_BMYO01000002.1"/>
</dbReference>
<dbReference type="Proteomes" id="UP000604737">
    <property type="component" value="Unassembled WGS sequence"/>
</dbReference>
<sequence length="134" mass="14443">MQIASFDDFLNAASQQPEPQRLLFVFTRAELPADATAEEKARFERGEGGALAPVMCVDKLPAEVAGFAALRDESHRTGQPWDVVFAAALGGHGGRVPDSQAATAPLERMVEMVKHGHIGQFLAFGREGDILQLN</sequence>
<keyword evidence="2" id="KW-1185">Reference proteome</keyword>
<proteinExistence type="predicted"/>